<dbReference type="Proteomes" id="UP000326678">
    <property type="component" value="Chromosome pGXM02"/>
</dbReference>
<dbReference type="AlphaFoldDB" id="A0A5P8WJD0"/>
<protein>
    <submittedName>
        <fullName evidence="1">Methyl-accepting chemotaxis protein</fullName>
    </submittedName>
</protein>
<keyword evidence="2" id="KW-1185">Reference proteome</keyword>
<reference evidence="1 2" key="1">
    <citation type="submission" date="2019-10" db="EMBL/GenBank/DDBJ databases">
        <title>Genomic and transcriptomic insights into the perfect genentic adaptation of a filamentous nitrogen-fixing cyanobacterium to rice fields.</title>
        <authorList>
            <person name="Chen Z."/>
        </authorList>
    </citation>
    <scope>NUCLEOTIDE SEQUENCE [LARGE SCALE GENOMIC DNA]</scope>
    <source>
        <strain evidence="1">CCNUC1</strain>
    </source>
</reference>
<dbReference type="RefSeq" id="WP_225892997.1">
    <property type="nucleotide sequence ID" value="NZ_CP045229.1"/>
</dbReference>
<evidence type="ECO:0000313" key="2">
    <source>
        <dbReference type="Proteomes" id="UP000326678"/>
    </source>
</evidence>
<gene>
    <name evidence="1" type="ORF">GXM_10436</name>
</gene>
<proteinExistence type="predicted"/>
<evidence type="ECO:0000313" key="1">
    <source>
        <dbReference type="EMBL" id="QFS52681.1"/>
    </source>
</evidence>
<sequence length="444" mass="48192">MTATITKPKLKKAASKPQSPYKRLHVIIPIEDMLWASQQKPSVTQLWQECWTADPYGSRWMALTSALGYSTFICAKKILSESGLFIFKPDKSIQDGRETVKWMVQNLHGSRMKEFWEKANAEKRESNAGDSEKDAGSEEMGALYKASILGQSESELGFQETSRTGQKLLTNSSKEIVRSFSDTLNEILDCEETAHAPLGGASPQTVGGVSELEEELPAVTDCTTLTLVDVARSQPASLRDAARTLLAENQNCGVEQKGCHEDTCSAAPVAKNEFSSSLAIANQTPGQVEQGQSAFLPGENQVSGVEMKADHKGTGSGASPAQIEFSSTSAIADHKIEPSRPSAELMTENSVSGVEMKADHEGESSAASATSAEKWSHEAIVARSNVRPLRMQKLKLAANSGQNPGFEYLQECWDDDPALQIVIKGLMQKCPQWGYVVVDGQLME</sequence>
<accession>A0A5P8WJD0</accession>
<dbReference type="EMBL" id="CP045229">
    <property type="protein sequence ID" value="QFS52681.1"/>
    <property type="molecule type" value="Genomic_DNA"/>
</dbReference>
<name>A0A5P8WJD0_9NOSO</name>
<organism evidence="1 2">
    <name type="scientific">Nostoc sphaeroides CCNUC1</name>
    <dbReference type="NCBI Taxonomy" id="2653204"/>
    <lineage>
        <taxon>Bacteria</taxon>
        <taxon>Bacillati</taxon>
        <taxon>Cyanobacteriota</taxon>
        <taxon>Cyanophyceae</taxon>
        <taxon>Nostocales</taxon>
        <taxon>Nostocaceae</taxon>
        <taxon>Nostoc</taxon>
    </lineage>
</organism>
<dbReference type="KEGG" id="nsh:GXM_10436"/>